<proteinExistence type="predicted"/>
<dbReference type="EMBL" id="NGJT01000035">
    <property type="protein sequence ID" value="RST90592.1"/>
    <property type="molecule type" value="Genomic_DNA"/>
</dbReference>
<protein>
    <submittedName>
        <fullName evidence="1">Uncharacterized protein</fullName>
    </submittedName>
</protein>
<evidence type="ECO:0000313" key="1">
    <source>
        <dbReference type="EMBL" id="RST90592.1"/>
    </source>
</evidence>
<evidence type="ECO:0000313" key="2">
    <source>
        <dbReference type="Proteomes" id="UP000288490"/>
    </source>
</evidence>
<reference evidence="1 2" key="1">
    <citation type="submission" date="2017-05" db="EMBL/GenBank/DDBJ databases">
        <title>Vagococcus spp. assemblies.</title>
        <authorList>
            <person name="Gulvik C.A."/>
        </authorList>
    </citation>
    <scope>NUCLEOTIDE SEQUENCE [LARGE SCALE GENOMIC DNA]</scope>
    <source>
        <strain evidence="1 2">SS1994</strain>
    </source>
</reference>
<gene>
    <name evidence="1" type="ORF">CBF36_11555</name>
</gene>
<comment type="caution">
    <text evidence="1">The sequence shown here is derived from an EMBL/GenBank/DDBJ whole genome shotgun (WGS) entry which is preliminary data.</text>
</comment>
<dbReference type="Proteomes" id="UP000288490">
    <property type="component" value="Unassembled WGS sequence"/>
</dbReference>
<name>A0A429ZA69_9ENTE</name>
<organism evidence="1 2">
    <name type="scientific">Vagococcus bubulae</name>
    <dbReference type="NCBI Taxonomy" id="1977868"/>
    <lineage>
        <taxon>Bacteria</taxon>
        <taxon>Bacillati</taxon>
        <taxon>Bacillota</taxon>
        <taxon>Bacilli</taxon>
        <taxon>Lactobacillales</taxon>
        <taxon>Enterococcaceae</taxon>
        <taxon>Vagococcus</taxon>
    </lineage>
</organism>
<keyword evidence="2" id="KW-1185">Reference proteome</keyword>
<sequence length="87" mass="10351">MNYIPFENNSSTQDFENDIILIDKYFKNSTIFNKKYRTNLLPKNKRDKENKSRWVTLCKCPLDLMDFDLTVQTCKQAESLLDSFKNS</sequence>
<accession>A0A429ZA69</accession>
<dbReference type="AlphaFoldDB" id="A0A429ZA69"/>